<sequence>MPTLSAIFHFSNLIRESEGKTHSKAITLRQSLQQGDLRLLGPPSGRGTDGGARTRDRRVPADLRADSKATVPPTPPDAMKKKMKVIKAATQEIKTTSSYLYRNFFPAGPRYKRNIPGPASGQRQIATGSDQQSAERGIYVEHLCARDMSSCIMVLYLCFTVRFALFCHFLRQTTRRRNKQSHISKILLHAAQAARVMQFLYDYSKCTTSH</sequence>
<feature type="transmembrane region" description="Helical" evidence="2">
    <location>
        <begin position="152"/>
        <end position="170"/>
    </location>
</feature>
<dbReference type="AlphaFoldDB" id="A0AAV3YTA4"/>
<keyword evidence="2" id="KW-1133">Transmembrane helix</keyword>
<organism evidence="3 4">
    <name type="scientific">Plakobranchus ocellatus</name>
    <dbReference type="NCBI Taxonomy" id="259542"/>
    <lineage>
        <taxon>Eukaryota</taxon>
        <taxon>Metazoa</taxon>
        <taxon>Spiralia</taxon>
        <taxon>Lophotrochozoa</taxon>
        <taxon>Mollusca</taxon>
        <taxon>Gastropoda</taxon>
        <taxon>Heterobranchia</taxon>
        <taxon>Euthyneura</taxon>
        <taxon>Panpulmonata</taxon>
        <taxon>Sacoglossa</taxon>
        <taxon>Placobranchoidea</taxon>
        <taxon>Plakobranchidae</taxon>
        <taxon>Plakobranchus</taxon>
    </lineage>
</organism>
<feature type="compositionally biased region" description="Basic and acidic residues" evidence="1">
    <location>
        <begin position="52"/>
        <end position="67"/>
    </location>
</feature>
<accession>A0AAV3YTA4</accession>
<dbReference type="Proteomes" id="UP000735302">
    <property type="component" value="Unassembled WGS sequence"/>
</dbReference>
<evidence type="ECO:0000313" key="3">
    <source>
        <dbReference type="EMBL" id="GFN85691.1"/>
    </source>
</evidence>
<name>A0AAV3YTA4_9GAST</name>
<keyword evidence="4" id="KW-1185">Reference proteome</keyword>
<feature type="region of interest" description="Disordered" evidence="1">
    <location>
        <begin position="34"/>
        <end position="78"/>
    </location>
</feature>
<protein>
    <submittedName>
        <fullName evidence="3">Uncharacterized protein</fullName>
    </submittedName>
</protein>
<comment type="caution">
    <text evidence="3">The sequence shown here is derived from an EMBL/GenBank/DDBJ whole genome shotgun (WGS) entry which is preliminary data.</text>
</comment>
<evidence type="ECO:0000256" key="1">
    <source>
        <dbReference type="SAM" id="MobiDB-lite"/>
    </source>
</evidence>
<evidence type="ECO:0000256" key="2">
    <source>
        <dbReference type="SAM" id="Phobius"/>
    </source>
</evidence>
<keyword evidence="2" id="KW-0472">Membrane</keyword>
<keyword evidence="2" id="KW-0812">Transmembrane</keyword>
<evidence type="ECO:0000313" key="4">
    <source>
        <dbReference type="Proteomes" id="UP000735302"/>
    </source>
</evidence>
<gene>
    <name evidence="3" type="ORF">PoB_001219700</name>
</gene>
<proteinExistence type="predicted"/>
<dbReference type="EMBL" id="BLXT01001448">
    <property type="protein sequence ID" value="GFN85691.1"/>
    <property type="molecule type" value="Genomic_DNA"/>
</dbReference>
<reference evidence="3 4" key="1">
    <citation type="journal article" date="2021" name="Elife">
        <title>Chloroplast acquisition without the gene transfer in kleptoplastic sea slugs, Plakobranchus ocellatus.</title>
        <authorList>
            <person name="Maeda T."/>
            <person name="Takahashi S."/>
            <person name="Yoshida T."/>
            <person name="Shimamura S."/>
            <person name="Takaki Y."/>
            <person name="Nagai Y."/>
            <person name="Toyoda A."/>
            <person name="Suzuki Y."/>
            <person name="Arimoto A."/>
            <person name="Ishii H."/>
            <person name="Satoh N."/>
            <person name="Nishiyama T."/>
            <person name="Hasebe M."/>
            <person name="Maruyama T."/>
            <person name="Minagawa J."/>
            <person name="Obokata J."/>
            <person name="Shigenobu S."/>
        </authorList>
    </citation>
    <scope>NUCLEOTIDE SEQUENCE [LARGE SCALE GENOMIC DNA]</scope>
</reference>